<evidence type="ECO:0000313" key="2">
    <source>
        <dbReference type="Proteomes" id="UP000472355"/>
    </source>
</evidence>
<gene>
    <name evidence="1" type="ORF">EXM65_02720</name>
</gene>
<dbReference type="Proteomes" id="UP000472355">
    <property type="component" value="Unassembled WGS sequence"/>
</dbReference>
<proteinExistence type="predicted"/>
<reference evidence="1 2" key="1">
    <citation type="submission" date="2019-02" db="EMBL/GenBank/DDBJ databases">
        <title>Genome sequencing of Clostridium botulinum clinical isolates.</title>
        <authorList>
            <person name="Brunt J."/>
            <person name="Van Vliet A.H.M."/>
            <person name="Stringer S.C."/>
            <person name="Grant K.A."/>
            <person name="Carter A.C."/>
            <person name="Peck M.W."/>
        </authorList>
    </citation>
    <scope>NUCLEOTIDE SEQUENCE [LARGE SCALE GENOMIC DNA]</scope>
    <source>
        <strain evidence="1 2">H113700579</strain>
    </source>
</reference>
<evidence type="ECO:0000313" key="1">
    <source>
        <dbReference type="EMBL" id="NFA41519.1"/>
    </source>
</evidence>
<name>A0A6M0SL82_CLOBO</name>
<organism evidence="1 2">
    <name type="scientific">Clostridium botulinum</name>
    <dbReference type="NCBI Taxonomy" id="1491"/>
    <lineage>
        <taxon>Bacteria</taxon>
        <taxon>Bacillati</taxon>
        <taxon>Bacillota</taxon>
        <taxon>Clostridia</taxon>
        <taxon>Eubacteriales</taxon>
        <taxon>Clostridiaceae</taxon>
        <taxon>Clostridium</taxon>
    </lineage>
</organism>
<sequence>MINYYELKYLVTETFYENILQEKYTIGQSAGRCFVEFYNEITLNNIESLIVYSTVLARIAKHEKNVLGSFKKEVKSMNDLANEKDIFNVVKTDEVEALKEDVDYINSKINK</sequence>
<protein>
    <submittedName>
        <fullName evidence="1">Uncharacterized protein</fullName>
    </submittedName>
</protein>
<accession>A0A6M0SL82</accession>
<dbReference type="AlphaFoldDB" id="A0A6M0SL82"/>
<dbReference type="EMBL" id="SGKU01000004">
    <property type="protein sequence ID" value="NFA41519.1"/>
    <property type="molecule type" value="Genomic_DNA"/>
</dbReference>
<comment type="caution">
    <text evidence="1">The sequence shown here is derived from an EMBL/GenBank/DDBJ whole genome shotgun (WGS) entry which is preliminary data.</text>
</comment>